<comment type="caution">
    <text evidence="2">The sequence shown here is derived from an EMBL/GenBank/DDBJ whole genome shotgun (WGS) entry which is preliminary data.</text>
</comment>
<dbReference type="EMBL" id="BOQN01000080">
    <property type="protein sequence ID" value="GIM94358.1"/>
    <property type="molecule type" value="Genomic_DNA"/>
</dbReference>
<accession>A0A919TEW9</accession>
<evidence type="ECO:0000313" key="3">
    <source>
        <dbReference type="Proteomes" id="UP000677082"/>
    </source>
</evidence>
<gene>
    <name evidence="2" type="ORF">Ato02nite_061510</name>
</gene>
<keyword evidence="1" id="KW-0472">Membrane</keyword>
<evidence type="ECO:0000256" key="1">
    <source>
        <dbReference type="SAM" id="Phobius"/>
    </source>
</evidence>
<protein>
    <submittedName>
        <fullName evidence="2">Uncharacterized protein</fullName>
    </submittedName>
</protein>
<organism evidence="2 3">
    <name type="scientific">Paractinoplanes toevensis</name>
    <dbReference type="NCBI Taxonomy" id="571911"/>
    <lineage>
        <taxon>Bacteria</taxon>
        <taxon>Bacillati</taxon>
        <taxon>Actinomycetota</taxon>
        <taxon>Actinomycetes</taxon>
        <taxon>Micromonosporales</taxon>
        <taxon>Micromonosporaceae</taxon>
        <taxon>Paractinoplanes</taxon>
    </lineage>
</organism>
<keyword evidence="1" id="KW-1133">Transmembrane helix</keyword>
<sequence length="199" mass="20498">MRTVVVRLVQAGLVVVLAFAGFHLVRDTQDAQKYHQAAMAMSLGDNVVLGPNGIGKLTLGMSVADANATDQVRVPADLAADKTEKCHVYAAGGADIHFARDHGLAVITAAAAVKTPEGIGAGATVADVAKAYPKLKDAEGTPEQQEQATGYLAAPVPGNPKADYVFIFHVGGGGGPKDARVQVVLLALSDQDKQCTEVG</sequence>
<dbReference type="RefSeq" id="WP_213010146.1">
    <property type="nucleotide sequence ID" value="NZ_BOQN01000080.1"/>
</dbReference>
<feature type="transmembrane region" description="Helical" evidence="1">
    <location>
        <begin position="6"/>
        <end position="25"/>
    </location>
</feature>
<keyword evidence="3" id="KW-1185">Reference proteome</keyword>
<dbReference type="Proteomes" id="UP000677082">
    <property type="component" value="Unassembled WGS sequence"/>
</dbReference>
<name>A0A919TEW9_9ACTN</name>
<evidence type="ECO:0000313" key="2">
    <source>
        <dbReference type="EMBL" id="GIM94358.1"/>
    </source>
</evidence>
<reference evidence="2 3" key="1">
    <citation type="submission" date="2021-03" db="EMBL/GenBank/DDBJ databases">
        <title>Whole genome shotgun sequence of Actinoplanes toevensis NBRC 105298.</title>
        <authorList>
            <person name="Komaki H."/>
            <person name="Tamura T."/>
        </authorList>
    </citation>
    <scope>NUCLEOTIDE SEQUENCE [LARGE SCALE GENOMIC DNA]</scope>
    <source>
        <strain evidence="2 3">NBRC 105298</strain>
    </source>
</reference>
<dbReference type="AlphaFoldDB" id="A0A919TEW9"/>
<keyword evidence="1" id="KW-0812">Transmembrane</keyword>
<proteinExistence type="predicted"/>